<feature type="compositionally biased region" description="Basic and acidic residues" evidence="1">
    <location>
        <begin position="15"/>
        <end position="28"/>
    </location>
</feature>
<feature type="region of interest" description="Disordered" evidence="1">
    <location>
        <begin position="1"/>
        <end position="49"/>
    </location>
</feature>
<keyword evidence="3" id="KW-1185">Reference proteome</keyword>
<dbReference type="GO" id="GO:0010112">
    <property type="term" value="P:regulation of systemic acquired resistance"/>
    <property type="evidence" value="ECO:0007669"/>
    <property type="project" value="InterPro"/>
</dbReference>
<sequence>MVNEEEQESISSNKSKMDAKERERRDDVGDNMGRKRSRKEEGINGATEAVTTEEEVEEFYAILRRIHVAVKYFEEGGGKRWTPSSLEIKVVEEVNAGVDGGTRSGQDLGLDLNADPA</sequence>
<dbReference type="AlphaFoldDB" id="A0A9Q0F005"/>
<protein>
    <submittedName>
        <fullName evidence="2">Uncharacterized protein</fullName>
    </submittedName>
</protein>
<evidence type="ECO:0000313" key="2">
    <source>
        <dbReference type="EMBL" id="KAJ4822513.1"/>
    </source>
</evidence>
<evidence type="ECO:0000313" key="3">
    <source>
        <dbReference type="Proteomes" id="UP001141552"/>
    </source>
</evidence>
<comment type="caution">
    <text evidence="2">The sequence shown here is derived from an EMBL/GenBank/DDBJ whole genome shotgun (WGS) entry which is preliminary data.</text>
</comment>
<proteinExistence type="predicted"/>
<evidence type="ECO:0000256" key="1">
    <source>
        <dbReference type="SAM" id="MobiDB-lite"/>
    </source>
</evidence>
<dbReference type="PANTHER" id="PTHR35735:SF8">
    <property type="entry name" value="PROTEIN NIM1-INTERACTING 2"/>
    <property type="match status" value="1"/>
</dbReference>
<accession>A0A9Q0F005</accession>
<reference evidence="2" key="2">
    <citation type="journal article" date="2023" name="Plants (Basel)">
        <title>Annotation of the Turnera subulata (Passifloraceae) Draft Genome Reveals the S-Locus Evolved after the Divergence of Turneroideae from Passifloroideae in a Stepwise Manner.</title>
        <authorList>
            <person name="Henning P.M."/>
            <person name="Roalson E.H."/>
            <person name="Mir W."/>
            <person name="McCubbin A.G."/>
            <person name="Shore J.S."/>
        </authorList>
    </citation>
    <scope>NUCLEOTIDE SEQUENCE</scope>
    <source>
        <strain evidence="2">F60SS</strain>
    </source>
</reference>
<feature type="region of interest" description="Disordered" evidence="1">
    <location>
        <begin position="98"/>
        <end position="117"/>
    </location>
</feature>
<name>A0A9Q0F005_9ROSI</name>
<dbReference type="InterPro" id="IPR034577">
    <property type="entry name" value="NIMIN-2"/>
</dbReference>
<dbReference type="EMBL" id="JAKUCV010007657">
    <property type="protein sequence ID" value="KAJ4822513.1"/>
    <property type="molecule type" value="Genomic_DNA"/>
</dbReference>
<gene>
    <name evidence="2" type="ORF">Tsubulata_046913</name>
</gene>
<dbReference type="PANTHER" id="PTHR35735">
    <property type="entry name" value="PROTEIN NIM1-INTERACTING 2"/>
    <property type="match status" value="1"/>
</dbReference>
<organism evidence="2 3">
    <name type="scientific">Turnera subulata</name>
    <dbReference type="NCBI Taxonomy" id="218843"/>
    <lineage>
        <taxon>Eukaryota</taxon>
        <taxon>Viridiplantae</taxon>
        <taxon>Streptophyta</taxon>
        <taxon>Embryophyta</taxon>
        <taxon>Tracheophyta</taxon>
        <taxon>Spermatophyta</taxon>
        <taxon>Magnoliopsida</taxon>
        <taxon>eudicotyledons</taxon>
        <taxon>Gunneridae</taxon>
        <taxon>Pentapetalae</taxon>
        <taxon>rosids</taxon>
        <taxon>fabids</taxon>
        <taxon>Malpighiales</taxon>
        <taxon>Passifloraceae</taxon>
        <taxon>Turnera</taxon>
    </lineage>
</organism>
<dbReference type="OrthoDB" id="1098796at2759"/>
<reference evidence="2" key="1">
    <citation type="submission" date="2022-02" db="EMBL/GenBank/DDBJ databases">
        <authorList>
            <person name="Henning P.M."/>
            <person name="McCubbin A.G."/>
            <person name="Shore J.S."/>
        </authorList>
    </citation>
    <scope>NUCLEOTIDE SEQUENCE</scope>
    <source>
        <strain evidence="2">F60SS</strain>
        <tissue evidence="2">Leaves</tissue>
    </source>
</reference>
<dbReference type="Proteomes" id="UP001141552">
    <property type="component" value="Unassembled WGS sequence"/>
</dbReference>